<feature type="repeat" description="TPR" evidence="3">
    <location>
        <begin position="97"/>
        <end position="130"/>
    </location>
</feature>
<evidence type="ECO:0000313" key="5">
    <source>
        <dbReference type="EMBL" id="RBW56857.1"/>
    </source>
</evidence>
<dbReference type="Proteomes" id="UP000252706">
    <property type="component" value="Unassembled WGS sequence"/>
</dbReference>
<dbReference type="InterPro" id="IPR013105">
    <property type="entry name" value="TPR_2"/>
</dbReference>
<dbReference type="Pfam" id="PF07719">
    <property type="entry name" value="TPR_2"/>
    <property type="match status" value="1"/>
</dbReference>
<sequence>MRLALALILAAPTFAFAAGGGSGDGGTTWTNPPKPTQTTKTCKGIKVWDEKKKRCVKPKQSSLDTDTLYGAVRELAYDGRYQDAQGVLRAMSDQNDDRVLTYWGFTHRKLGQTALANAYYQKALAVNPDNILARSYMGQGYVAEGKTELAIHQWKEIKARGGEGSWAEVSLRKAIKTGLTYNY</sequence>
<dbReference type="OrthoDB" id="8592798at2"/>
<feature type="chain" id="PRO_5016735716" evidence="4">
    <location>
        <begin position="18"/>
        <end position="183"/>
    </location>
</feature>
<protein>
    <submittedName>
        <fullName evidence="5">Uncharacterized protein</fullName>
    </submittedName>
</protein>
<dbReference type="SUPFAM" id="SSF48452">
    <property type="entry name" value="TPR-like"/>
    <property type="match status" value="1"/>
</dbReference>
<evidence type="ECO:0000313" key="6">
    <source>
        <dbReference type="Proteomes" id="UP000252706"/>
    </source>
</evidence>
<dbReference type="AlphaFoldDB" id="A0A366X1P3"/>
<feature type="signal peptide" evidence="4">
    <location>
        <begin position="1"/>
        <end position="17"/>
    </location>
</feature>
<keyword evidence="1" id="KW-0677">Repeat</keyword>
<gene>
    <name evidence="5" type="ORF">DS909_09150</name>
</gene>
<accession>A0A366X1P3</accession>
<evidence type="ECO:0000256" key="1">
    <source>
        <dbReference type="ARBA" id="ARBA00022737"/>
    </source>
</evidence>
<dbReference type="Gene3D" id="1.25.40.10">
    <property type="entry name" value="Tetratricopeptide repeat domain"/>
    <property type="match status" value="1"/>
</dbReference>
<dbReference type="EMBL" id="QOCE01000025">
    <property type="protein sequence ID" value="RBW56857.1"/>
    <property type="molecule type" value="Genomic_DNA"/>
</dbReference>
<organism evidence="5 6">
    <name type="scientific">Phaeobacter gallaeciensis</name>
    <dbReference type="NCBI Taxonomy" id="60890"/>
    <lineage>
        <taxon>Bacteria</taxon>
        <taxon>Pseudomonadati</taxon>
        <taxon>Pseudomonadota</taxon>
        <taxon>Alphaproteobacteria</taxon>
        <taxon>Rhodobacterales</taxon>
        <taxon>Roseobacteraceae</taxon>
        <taxon>Phaeobacter</taxon>
    </lineage>
</organism>
<comment type="caution">
    <text evidence="5">The sequence shown here is derived from an EMBL/GenBank/DDBJ whole genome shotgun (WGS) entry which is preliminary data.</text>
</comment>
<reference evidence="5 6" key="1">
    <citation type="submission" date="2018-07" db="EMBL/GenBank/DDBJ databases">
        <title>Modular assembly of carbohydrate-degrading microbial communities in the ocean.</title>
        <authorList>
            <person name="Enke T.N."/>
            <person name="Datta M.S."/>
            <person name="Schwartzman J.A."/>
            <person name="Cermak N."/>
            <person name="Schmitz D.A."/>
            <person name="Barrere J."/>
            <person name="Cordero O.X."/>
        </authorList>
    </citation>
    <scope>NUCLEOTIDE SEQUENCE [LARGE SCALE GENOMIC DNA]</scope>
    <source>
        <strain evidence="5 6">C3M10</strain>
    </source>
</reference>
<evidence type="ECO:0000256" key="2">
    <source>
        <dbReference type="ARBA" id="ARBA00022803"/>
    </source>
</evidence>
<evidence type="ECO:0000256" key="4">
    <source>
        <dbReference type="SAM" id="SignalP"/>
    </source>
</evidence>
<keyword evidence="4" id="KW-0732">Signal</keyword>
<evidence type="ECO:0000256" key="3">
    <source>
        <dbReference type="PROSITE-ProRule" id="PRU00339"/>
    </source>
</evidence>
<dbReference type="PROSITE" id="PS50005">
    <property type="entry name" value="TPR"/>
    <property type="match status" value="1"/>
</dbReference>
<keyword evidence="2 3" id="KW-0802">TPR repeat</keyword>
<proteinExistence type="predicted"/>
<dbReference type="InterPro" id="IPR019734">
    <property type="entry name" value="TPR_rpt"/>
</dbReference>
<dbReference type="InterPro" id="IPR011990">
    <property type="entry name" value="TPR-like_helical_dom_sf"/>
</dbReference>
<name>A0A366X1P3_9RHOB</name>
<dbReference type="RefSeq" id="WP_113823139.1">
    <property type="nucleotide sequence ID" value="NZ_QOCE01000025.1"/>
</dbReference>